<dbReference type="Pfam" id="PF00144">
    <property type="entry name" value="Beta-lactamase"/>
    <property type="match status" value="1"/>
</dbReference>
<feature type="region of interest" description="Disordered" evidence="1">
    <location>
        <begin position="34"/>
        <end position="81"/>
    </location>
</feature>
<name>A0A842JBQ2_9ACTN</name>
<evidence type="ECO:0000259" key="4">
    <source>
        <dbReference type="Pfam" id="PF00144"/>
    </source>
</evidence>
<dbReference type="InterPro" id="IPR001466">
    <property type="entry name" value="Beta-lactam-related"/>
</dbReference>
<keyword evidence="3" id="KW-0732">Signal</keyword>
<keyword evidence="2" id="KW-0812">Transmembrane</keyword>
<keyword evidence="6" id="KW-1185">Reference proteome</keyword>
<sequence>MRKRGTKRESGGPAALAAAWCAALALALACLGVPGCAPEPEPEPDAAASASDAEGDGAPEGDPSGLGDVGDVAPPEGQEPEGAALAARIDAYLDRNFPATGVPGVAVAVVDGQDVRYLRTLGDVPGPDAPFVIGSLSKSFTALAVMQLVEEGAIDLDAPASAYAPAYDVPAAVTVRDLLNQTSGFGYYDSLADARAGDAFGGFSYANANYDLLGRIVEAVSGQSYADYLDGRVLGPLDMATSSADPARAAAFGMAPGHRAWFGVPVADGFVHGSSDETWGAAPSGYVASSVEDMARYLQMYLNGGVGANGARVLSPEGVASMFLDRVPDPEGDTYYGMGWTSFCWDDGELVLSHDGQVENYVASMCLLPERDLGVVVLGDASDHAGGDGLFFDMASGVVAAAVGADPEPVDAAWVWRAHQRDDVLYLSVSLACALPLVTLPRWAARRGDGSASRSFGGRGRSARVVRAVLLHVVAPLGLLALPFAWGVPWRDLLAFAPDVSAVLLVCAALLVVAGVAKLMLVAKGSRDCGSRNDPAVKNTHAV</sequence>
<feature type="chain" id="PRO_5039146596" evidence="3">
    <location>
        <begin position="30"/>
        <end position="543"/>
    </location>
</feature>
<evidence type="ECO:0000256" key="3">
    <source>
        <dbReference type="SAM" id="SignalP"/>
    </source>
</evidence>
<dbReference type="InterPro" id="IPR012338">
    <property type="entry name" value="Beta-lactam/transpept-like"/>
</dbReference>
<dbReference type="RefSeq" id="WP_185905419.1">
    <property type="nucleotide sequence ID" value="NZ_JACMSE010000006.1"/>
</dbReference>
<keyword evidence="2" id="KW-0472">Membrane</keyword>
<dbReference type="Gene3D" id="3.40.710.10">
    <property type="entry name" value="DD-peptidase/beta-lactamase superfamily"/>
    <property type="match status" value="1"/>
</dbReference>
<gene>
    <name evidence="5" type="ORF">H7313_09750</name>
</gene>
<evidence type="ECO:0000313" key="6">
    <source>
        <dbReference type="Proteomes" id="UP000587396"/>
    </source>
</evidence>
<evidence type="ECO:0000256" key="1">
    <source>
        <dbReference type="SAM" id="MobiDB-lite"/>
    </source>
</evidence>
<comment type="caution">
    <text evidence="5">The sequence shown here is derived from an EMBL/GenBank/DDBJ whole genome shotgun (WGS) entry which is preliminary data.</text>
</comment>
<reference evidence="5 6" key="1">
    <citation type="submission" date="2020-08" db="EMBL/GenBank/DDBJ databases">
        <authorList>
            <person name="Liu C."/>
            <person name="Sun Q."/>
        </authorList>
    </citation>
    <scope>NUCLEOTIDE SEQUENCE [LARGE SCALE GENOMIC DNA]</scope>
    <source>
        <strain evidence="5 6">N22</strain>
    </source>
</reference>
<proteinExistence type="predicted"/>
<dbReference type="AlphaFoldDB" id="A0A842JBQ2"/>
<feature type="domain" description="Beta-lactamase-related" evidence="4">
    <location>
        <begin position="98"/>
        <end position="378"/>
    </location>
</feature>
<feature type="signal peptide" evidence="3">
    <location>
        <begin position="1"/>
        <end position="29"/>
    </location>
</feature>
<dbReference type="PROSITE" id="PS51257">
    <property type="entry name" value="PROKAR_LIPOPROTEIN"/>
    <property type="match status" value="1"/>
</dbReference>
<keyword evidence="2" id="KW-1133">Transmembrane helix</keyword>
<dbReference type="Proteomes" id="UP000587396">
    <property type="component" value="Unassembled WGS sequence"/>
</dbReference>
<feature type="transmembrane region" description="Helical" evidence="2">
    <location>
        <begin position="465"/>
        <end position="488"/>
    </location>
</feature>
<accession>A0A842JBQ2</accession>
<protein>
    <submittedName>
        <fullName evidence="5">Beta-lactamase family protein</fullName>
    </submittedName>
</protein>
<feature type="transmembrane region" description="Helical" evidence="2">
    <location>
        <begin position="500"/>
        <end position="523"/>
    </location>
</feature>
<organism evidence="5 6">
    <name type="scientific">Gordonibacter massiliensis</name>
    <name type="common">ex Traore et al. 2017</name>
    <dbReference type="NCBI Taxonomy" id="1841863"/>
    <lineage>
        <taxon>Bacteria</taxon>
        <taxon>Bacillati</taxon>
        <taxon>Actinomycetota</taxon>
        <taxon>Coriobacteriia</taxon>
        <taxon>Eggerthellales</taxon>
        <taxon>Eggerthellaceae</taxon>
        <taxon>Gordonibacter</taxon>
    </lineage>
</organism>
<dbReference type="SUPFAM" id="SSF56601">
    <property type="entry name" value="beta-lactamase/transpeptidase-like"/>
    <property type="match status" value="1"/>
</dbReference>
<evidence type="ECO:0000256" key="2">
    <source>
        <dbReference type="SAM" id="Phobius"/>
    </source>
</evidence>
<dbReference type="InterPro" id="IPR050789">
    <property type="entry name" value="Diverse_Enzym_Activities"/>
</dbReference>
<evidence type="ECO:0000313" key="5">
    <source>
        <dbReference type="EMBL" id="MBC2889622.1"/>
    </source>
</evidence>
<dbReference type="PANTHER" id="PTHR43283">
    <property type="entry name" value="BETA-LACTAMASE-RELATED"/>
    <property type="match status" value="1"/>
</dbReference>
<dbReference type="EMBL" id="JACMSE010000006">
    <property type="protein sequence ID" value="MBC2889622.1"/>
    <property type="molecule type" value="Genomic_DNA"/>
</dbReference>